<protein>
    <submittedName>
        <fullName evidence="1">Uncharacterized protein</fullName>
    </submittedName>
</protein>
<proteinExistence type="predicted"/>
<evidence type="ECO:0000313" key="1">
    <source>
        <dbReference type="EMBL" id="KAI5662501.1"/>
    </source>
</evidence>
<dbReference type="EMBL" id="CM044705">
    <property type="protein sequence ID" value="KAI5662501.1"/>
    <property type="molecule type" value="Genomic_DNA"/>
</dbReference>
<evidence type="ECO:0000313" key="2">
    <source>
        <dbReference type="Proteomes" id="UP001060085"/>
    </source>
</evidence>
<comment type="caution">
    <text evidence="1">The sequence shown here is derived from an EMBL/GenBank/DDBJ whole genome shotgun (WGS) entry which is preliminary data.</text>
</comment>
<gene>
    <name evidence="1" type="ORF">M9H77_21824</name>
</gene>
<reference evidence="2" key="1">
    <citation type="journal article" date="2023" name="Nat. Plants">
        <title>Single-cell RNA sequencing provides a high-resolution roadmap for understanding the multicellular compartmentation of specialized metabolism.</title>
        <authorList>
            <person name="Sun S."/>
            <person name="Shen X."/>
            <person name="Li Y."/>
            <person name="Li Y."/>
            <person name="Wang S."/>
            <person name="Li R."/>
            <person name="Zhang H."/>
            <person name="Shen G."/>
            <person name="Guo B."/>
            <person name="Wei J."/>
            <person name="Xu J."/>
            <person name="St-Pierre B."/>
            <person name="Chen S."/>
            <person name="Sun C."/>
        </authorList>
    </citation>
    <scope>NUCLEOTIDE SEQUENCE [LARGE SCALE GENOMIC DNA]</scope>
</reference>
<accession>A0ACC0AP51</accession>
<organism evidence="1 2">
    <name type="scientific">Catharanthus roseus</name>
    <name type="common">Madagascar periwinkle</name>
    <name type="synonym">Vinca rosea</name>
    <dbReference type="NCBI Taxonomy" id="4058"/>
    <lineage>
        <taxon>Eukaryota</taxon>
        <taxon>Viridiplantae</taxon>
        <taxon>Streptophyta</taxon>
        <taxon>Embryophyta</taxon>
        <taxon>Tracheophyta</taxon>
        <taxon>Spermatophyta</taxon>
        <taxon>Magnoliopsida</taxon>
        <taxon>eudicotyledons</taxon>
        <taxon>Gunneridae</taxon>
        <taxon>Pentapetalae</taxon>
        <taxon>asterids</taxon>
        <taxon>lamiids</taxon>
        <taxon>Gentianales</taxon>
        <taxon>Apocynaceae</taxon>
        <taxon>Rauvolfioideae</taxon>
        <taxon>Vinceae</taxon>
        <taxon>Catharanthinae</taxon>
        <taxon>Catharanthus</taxon>
    </lineage>
</organism>
<sequence length="274" mass="31147">MIPLPWLNLHNFPFMYGIEVVLGFNGVKDLKGFQDQAACSKMTTRIGKTLISLSLNETQRKGSLTLVKKAIQCRECEEYCHIQAEYANTLKKNRSVNTTLSNDDKKSDSQDGGEDTDSNEKLAFNVIIDLEDISMHIDHNNDSDDDSIYTNEEVFYEELQDRYNLLYTKWVGLVKLYQELKDSLKKVQEQKDALEERNYELIAQVKNATERVSVAEGKIEKLNTGKAKLDEIVSVGRRARMKTGLGNTGANLNHITGMYVTQHESSYTTFGKLK</sequence>
<name>A0ACC0AP51_CATRO</name>
<dbReference type="Proteomes" id="UP001060085">
    <property type="component" value="Linkage Group LG05"/>
</dbReference>
<keyword evidence="2" id="KW-1185">Reference proteome</keyword>